<dbReference type="SUPFAM" id="SSF52540">
    <property type="entry name" value="P-loop containing nucleoside triphosphate hydrolases"/>
    <property type="match status" value="1"/>
</dbReference>
<dbReference type="PROSITE" id="PS51420">
    <property type="entry name" value="RHO"/>
    <property type="match status" value="1"/>
</dbReference>
<evidence type="ECO:0000256" key="2">
    <source>
        <dbReference type="ARBA" id="ARBA00023134"/>
    </source>
</evidence>
<dbReference type="PANTHER" id="PTHR24072">
    <property type="entry name" value="RHO FAMILY GTPASE"/>
    <property type="match status" value="1"/>
</dbReference>
<dbReference type="GO" id="GO:0005525">
    <property type="term" value="F:GTP binding"/>
    <property type="evidence" value="ECO:0007669"/>
    <property type="project" value="UniProtKB-KW"/>
</dbReference>
<keyword evidence="1" id="KW-0547">Nucleotide-binding</keyword>
<dbReference type="Proteomes" id="UP000663860">
    <property type="component" value="Unassembled WGS sequence"/>
</dbReference>
<dbReference type="Gene3D" id="3.40.50.300">
    <property type="entry name" value="P-loop containing nucleotide triphosphate hydrolases"/>
    <property type="match status" value="1"/>
</dbReference>
<evidence type="ECO:0000313" key="4">
    <source>
        <dbReference type="EMBL" id="CAF3998486.1"/>
    </source>
</evidence>
<dbReference type="InterPro" id="IPR005225">
    <property type="entry name" value="Small_GTP-bd"/>
</dbReference>
<evidence type="ECO:0000256" key="1">
    <source>
        <dbReference type="ARBA" id="ARBA00022741"/>
    </source>
</evidence>
<gene>
    <name evidence="3" type="ORF">IZO911_LOCUS6120</name>
    <name evidence="4" type="ORF">KXQ929_LOCUS28332</name>
</gene>
<dbReference type="CDD" id="cd00157">
    <property type="entry name" value="Rho"/>
    <property type="match status" value="1"/>
</dbReference>
<dbReference type="Proteomes" id="UP000663868">
    <property type="component" value="Unassembled WGS sequence"/>
</dbReference>
<dbReference type="EMBL" id="CAJOBB010002786">
    <property type="protein sequence ID" value="CAF3998486.1"/>
    <property type="molecule type" value="Genomic_DNA"/>
</dbReference>
<proteinExistence type="predicted"/>
<dbReference type="Pfam" id="PF00071">
    <property type="entry name" value="Ras"/>
    <property type="match status" value="1"/>
</dbReference>
<sequence length="192" mass="21647">MNTIKCVIVGDGTVGKTALLITYTSNKFPTDYIPTVFENYTTAIMMNGSPYALNLFDTAGQQAYDRLRPLAYPGTDIFIICFSVISQDSLRNVREEWVKEVSHYCPGTPFILVGTKIDLRNDTKTIEDLQKKQQKPITFTEGETFAKEVKAAKYLECSARTQEGLKNIFDEIIIVSQGKVKLPKKSRKCEIL</sequence>
<reference evidence="3" key="1">
    <citation type="submission" date="2021-02" db="EMBL/GenBank/DDBJ databases">
        <authorList>
            <person name="Nowell W R."/>
        </authorList>
    </citation>
    <scope>NUCLEOTIDE SEQUENCE</scope>
</reference>
<evidence type="ECO:0000313" key="5">
    <source>
        <dbReference type="Proteomes" id="UP000663860"/>
    </source>
</evidence>
<evidence type="ECO:0000313" key="3">
    <source>
        <dbReference type="EMBL" id="CAF0785937.1"/>
    </source>
</evidence>
<dbReference type="FunFam" id="3.40.50.300:FF:000118">
    <property type="entry name" value="Rho-related GTP-binding protein RhoG"/>
    <property type="match status" value="1"/>
</dbReference>
<dbReference type="PRINTS" id="PR00449">
    <property type="entry name" value="RASTRNSFRMNG"/>
</dbReference>
<dbReference type="SMART" id="SM00174">
    <property type="entry name" value="RHO"/>
    <property type="match status" value="1"/>
</dbReference>
<dbReference type="InterPro" id="IPR027417">
    <property type="entry name" value="P-loop_NTPase"/>
</dbReference>
<dbReference type="EMBL" id="CAJNOE010000037">
    <property type="protein sequence ID" value="CAF0785937.1"/>
    <property type="molecule type" value="Genomic_DNA"/>
</dbReference>
<name>A0A813RKH9_9BILA</name>
<dbReference type="SMART" id="SM00173">
    <property type="entry name" value="RAS"/>
    <property type="match status" value="1"/>
</dbReference>
<dbReference type="GO" id="GO:0003924">
    <property type="term" value="F:GTPase activity"/>
    <property type="evidence" value="ECO:0007669"/>
    <property type="project" value="InterPro"/>
</dbReference>
<organism evidence="3 5">
    <name type="scientific">Adineta steineri</name>
    <dbReference type="NCBI Taxonomy" id="433720"/>
    <lineage>
        <taxon>Eukaryota</taxon>
        <taxon>Metazoa</taxon>
        <taxon>Spiralia</taxon>
        <taxon>Gnathifera</taxon>
        <taxon>Rotifera</taxon>
        <taxon>Eurotatoria</taxon>
        <taxon>Bdelloidea</taxon>
        <taxon>Adinetida</taxon>
        <taxon>Adinetidae</taxon>
        <taxon>Adineta</taxon>
    </lineage>
</organism>
<dbReference type="AlphaFoldDB" id="A0A813RKH9"/>
<dbReference type="SMART" id="SM00175">
    <property type="entry name" value="RAB"/>
    <property type="match status" value="1"/>
</dbReference>
<accession>A0A813RKH9</accession>
<dbReference type="PROSITE" id="PS51419">
    <property type="entry name" value="RAB"/>
    <property type="match status" value="1"/>
</dbReference>
<dbReference type="PROSITE" id="PS51421">
    <property type="entry name" value="RAS"/>
    <property type="match status" value="1"/>
</dbReference>
<dbReference type="InterPro" id="IPR001806">
    <property type="entry name" value="Small_GTPase"/>
</dbReference>
<protein>
    <submittedName>
        <fullName evidence="3">Uncharacterized protein</fullName>
    </submittedName>
</protein>
<dbReference type="InterPro" id="IPR003578">
    <property type="entry name" value="Small_GTPase_Rho"/>
</dbReference>
<keyword evidence="2" id="KW-0342">GTP-binding</keyword>
<comment type="caution">
    <text evidence="3">The sequence shown here is derived from an EMBL/GenBank/DDBJ whole genome shotgun (WGS) entry which is preliminary data.</text>
</comment>
<dbReference type="GO" id="GO:0007264">
    <property type="term" value="P:small GTPase-mediated signal transduction"/>
    <property type="evidence" value="ECO:0007669"/>
    <property type="project" value="InterPro"/>
</dbReference>
<dbReference type="NCBIfam" id="TIGR00231">
    <property type="entry name" value="small_GTP"/>
    <property type="match status" value="1"/>
</dbReference>